<sequence length="130" mass="14810">MWSNDQLQHFAQLDDFYVAPFHPDMKTTGTLTYIWSVVADHQLYIRGGYGQHSKWYAAARQQKAGQIQLGGHLYDVKFELVPETGHEALMTAIDHAYIDKYTAKSARSTKHMTEKSVDGPRTATVRVLPR</sequence>
<dbReference type="STRING" id="1423813.FC26_GL001410"/>
<evidence type="ECO:0008006" key="3">
    <source>
        <dbReference type="Google" id="ProtNLM"/>
    </source>
</evidence>
<dbReference type="InterPro" id="IPR016888">
    <property type="entry name" value="UCP028498"/>
</dbReference>
<dbReference type="Pfam" id="PF10012">
    <property type="entry name" value="DUF2255"/>
    <property type="match status" value="1"/>
</dbReference>
<gene>
    <name evidence="1" type="ORF">FC26_GL001410</name>
</gene>
<keyword evidence="2" id="KW-1185">Reference proteome</keyword>
<dbReference type="EMBL" id="AYYY01000002">
    <property type="protein sequence ID" value="KRM62705.1"/>
    <property type="molecule type" value="Genomic_DNA"/>
</dbReference>
<protein>
    <recommendedName>
        <fullName evidence="3">DUF2255 family protein</fullName>
    </recommendedName>
</protein>
<proteinExistence type="predicted"/>
<evidence type="ECO:0000313" key="1">
    <source>
        <dbReference type="EMBL" id="KRM62705.1"/>
    </source>
</evidence>
<dbReference type="OrthoDB" id="162563at2"/>
<dbReference type="Proteomes" id="UP000051733">
    <property type="component" value="Unassembled WGS sequence"/>
</dbReference>
<reference evidence="1 2" key="1">
    <citation type="journal article" date="2015" name="Genome Announc.">
        <title>Expanding the biotechnology potential of lactobacilli through comparative genomics of 213 strains and associated genera.</title>
        <authorList>
            <person name="Sun Z."/>
            <person name="Harris H.M."/>
            <person name="McCann A."/>
            <person name="Guo C."/>
            <person name="Argimon S."/>
            <person name="Zhang W."/>
            <person name="Yang X."/>
            <person name="Jeffery I.B."/>
            <person name="Cooney J.C."/>
            <person name="Kagawa T.F."/>
            <person name="Liu W."/>
            <person name="Song Y."/>
            <person name="Salvetti E."/>
            <person name="Wrobel A."/>
            <person name="Rasinkangas P."/>
            <person name="Parkhill J."/>
            <person name="Rea M.C."/>
            <person name="O'Sullivan O."/>
            <person name="Ritari J."/>
            <person name="Douillard F.P."/>
            <person name="Paul Ross R."/>
            <person name="Yang R."/>
            <person name="Briner A.E."/>
            <person name="Felis G.E."/>
            <person name="de Vos W.M."/>
            <person name="Barrangou R."/>
            <person name="Klaenhammer T.R."/>
            <person name="Caufield P.W."/>
            <person name="Cui Y."/>
            <person name="Zhang H."/>
            <person name="O'Toole P.W."/>
        </authorList>
    </citation>
    <scope>NUCLEOTIDE SEQUENCE [LARGE SCALE GENOMIC DNA]</scope>
    <source>
        <strain evidence="1 2">DSM 20634</strain>
    </source>
</reference>
<name>A0A0R2A5L6_9LACO</name>
<dbReference type="PATRIC" id="fig|1423813.3.peg.1436"/>
<dbReference type="RefSeq" id="WP_057777083.1">
    <property type="nucleotide sequence ID" value="NZ_AYYY01000002.1"/>
</dbReference>
<organism evidence="1 2">
    <name type="scientific">Paucilactobacillus vaccinostercus DSM 20634</name>
    <dbReference type="NCBI Taxonomy" id="1423813"/>
    <lineage>
        <taxon>Bacteria</taxon>
        <taxon>Bacillati</taxon>
        <taxon>Bacillota</taxon>
        <taxon>Bacilli</taxon>
        <taxon>Lactobacillales</taxon>
        <taxon>Lactobacillaceae</taxon>
        <taxon>Paucilactobacillus</taxon>
    </lineage>
</organism>
<dbReference type="AlphaFoldDB" id="A0A0R2A5L6"/>
<accession>A0A0R2A5L6</accession>
<comment type="caution">
    <text evidence="1">The sequence shown here is derived from an EMBL/GenBank/DDBJ whole genome shotgun (WGS) entry which is preliminary data.</text>
</comment>
<evidence type="ECO:0000313" key="2">
    <source>
        <dbReference type="Proteomes" id="UP000051733"/>
    </source>
</evidence>